<keyword evidence="1" id="KW-0472">Membrane</keyword>
<evidence type="ECO:0000256" key="1">
    <source>
        <dbReference type="SAM" id="Phobius"/>
    </source>
</evidence>
<evidence type="ECO:0000313" key="3">
    <source>
        <dbReference type="Proteomes" id="UP001589858"/>
    </source>
</evidence>
<keyword evidence="1" id="KW-1133">Transmembrane helix</keyword>
<dbReference type="EMBL" id="JBHLTM010000002">
    <property type="protein sequence ID" value="MFC0682983.1"/>
    <property type="molecule type" value="Genomic_DNA"/>
</dbReference>
<gene>
    <name evidence="2" type="ORF">ACFFF8_00070</name>
</gene>
<accession>A0ABV6S185</accession>
<keyword evidence="3" id="KW-1185">Reference proteome</keyword>
<keyword evidence="1" id="KW-0812">Transmembrane</keyword>
<dbReference type="RefSeq" id="WP_267222790.1">
    <property type="nucleotide sequence ID" value="NZ_JAPCWC010000018.1"/>
</dbReference>
<dbReference type="Proteomes" id="UP001589858">
    <property type="component" value="Unassembled WGS sequence"/>
</dbReference>
<feature type="transmembrane region" description="Helical" evidence="1">
    <location>
        <begin position="59"/>
        <end position="78"/>
    </location>
</feature>
<feature type="transmembrane region" description="Helical" evidence="1">
    <location>
        <begin position="33"/>
        <end position="53"/>
    </location>
</feature>
<evidence type="ECO:0000313" key="2">
    <source>
        <dbReference type="EMBL" id="MFC0682983.1"/>
    </source>
</evidence>
<name>A0ABV6S185_9SPHN</name>
<reference evidence="2 3" key="1">
    <citation type="submission" date="2024-09" db="EMBL/GenBank/DDBJ databases">
        <authorList>
            <person name="Sun Q."/>
            <person name="Mori K."/>
        </authorList>
    </citation>
    <scope>NUCLEOTIDE SEQUENCE [LARGE SCALE GENOMIC DNA]</scope>
    <source>
        <strain evidence="2 3">CICC 11035S</strain>
    </source>
</reference>
<proteinExistence type="predicted"/>
<comment type="caution">
    <text evidence="2">The sequence shown here is derived from an EMBL/GenBank/DDBJ whole genome shotgun (WGS) entry which is preliminary data.</text>
</comment>
<protein>
    <submittedName>
        <fullName evidence="2">Uncharacterized protein</fullName>
    </submittedName>
</protein>
<organism evidence="2 3">
    <name type="scientific">Novosphingobium clariflavum</name>
    <dbReference type="NCBI Taxonomy" id="2029884"/>
    <lineage>
        <taxon>Bacteria</taxon>
        <taxon>Pseudomonadati</taxon>
        <taxon>Pseudomonadota</taxon>
        <taxon>Alphaproteobacteria</taxon>
        <taxon>Sphingomonadales</taxon>
        <taxon>Sphingomonadaceae</taxon>
        <taxon>Novosphingobium</taxon>
    </lineage>
</organism>
<sequence length="102" mass="10616">MTQRLSQQQVRDLIVDAPRRVVGARASAAPGPVHVAAAAVYLAFVGLVAGLFLRLDLALPMLTFAGLLVAGLGFAAAWTRRQVASRGSNAAWAALGMTGMEL</sequence>